<dbReference type="EMBL" id="JACXWD010000036">
    <property type="protein sequence ID" value="MBD3868588.1"/>
    <property type="molecule type" value="Genomic_DNA"/>
</dbReference>
<gene>
    <name evidence="1" type="ORF">IFK94_10735</name>
</gene>
<evidence type="ECO:0000313" key="2">
    <source>
        <dbReference type="Proteomes" id="UP000648239"/>
    </source>
</evidence>
<name>A0A8J6Y1D8_9BACT</name>
<accession>A0A8J6Y1D8</accession>
<sequence>MGNRILFIHGRSFKPERKVLRELWISAVRHGLARSRPDRLARFDAARKEFVYYGDISGRFLRAKGKTYQAAADVADRRAALAALKDYTSGQFTRARYNRLPGKESLREFFADVAAGPLNWFGLSERAIGMVAPDMLEYWNLDSSFGSDVRWGFTEALRRGLQSGDRLMVVAHSLGTMIAWDTMWKFSYRGEYQPLRNRRVDLFLTLGCPLGDETVKDNLIGSRATGSRRYPANLLRWENVSAADDYISHDQRVSNDYRKMLQYDLPIRSIKDHRIYNLTVRNGESNPHSSAGYLIHPKVSRLIADWL</sequence>
<dbReference type="Proteomes" id="UP000648239">
    <property type="component" value="Unassembled WGS sequence"/>
</dbReference>
<dbReference type="AlphaFoldDB" id="A0A8J6Y1D8"/>
<protein>
    <submittedName>
        <fullName evidence="1">Uncharacterized protein</fullName>
    </submittedName>
</protein>
<proteinExistence type="predicted"/>
<evidence type="ECO:0000313" key="1">
    <source>
        <dbReference type="EMBL" id="MBD3868588.1"/>
    </source>
</evidence>
<organism evidence="1 2">
    <name type="scientific">Candidatus Polarisedimenticola svalbardensis</name>
    <dbReference type="NCBI Taxonomy" id="2886004"/>
    <lineage>
        <taxon>Bacteria</taxon>
        <taxon>Pseudomonadati</taxon>
        <taxon>Acidobacteriota</taxon>
        <taxon>Candidatus Polarisedimenticolia</taxon>
        <taxon>Candidatus Polarisedimenticolales</taxon>
        <taxon>Candidatus Polarisedimenticolaceae</taxon>
        <taxon>Candidatus Polarisedimenticola</taxon>
    </lineage>
</organism>
<dbReference type="InterPro" id="IPR029058">
    <property type="entry name" value="AB_hydrolase_fold"/>
</dbReference>
<comment type="caution">
    <text evidence="1">The sequence shown here is derived from an EMBL/GenBank/DDBJ whole genome shotgun (WGS) entry which is preliminary data.</text>
</comment>
<dbReference type="SUPFAM" id="SSF53474">
    <property type="entry name" value="alpha/beta-Hydrolases"/>
    <property type="match status" value="1"/>
</dbReference>
<reference evidence="1 2" key="1">
    <citation type="submission" date="2020-08" db="EMBL/GenBank/DDBJ databases">
        <title>Acidobacteriota in marine sediments use diverse sulfur dissimilation pathways.</title>
        <authorList>
            <person name="Wasmund K."/>
        </authorList>
    </citation>
    <scope>NUCLEOTIDE SEQUENCE [LARGE SCALE GENOMIC DNA]</scope>
    <source>
        <strain evidence="1">MAG AM4</strain>
    </source>
</reference>